<name>A0A1V5SBQ8_9BACT</name>
<dbReference type="PANTHER" id="PTHR21569">
    <property type="entry name" value="RIBOSOMAL PROTEIN S9"/>
    <property type="match status" value="1"/>
</dbReference>
<evidence type="ECO:0000256" key="5">
    <source>
        <dbReference type="ARBA" id="ARBA00035523"/>
    </source>
</evidence>
<dbReference type="GO" id="GO:0003723">
    <property type="term" value="F:RNA binding"/>
    <property type="evidence" value="ECO:0007669"/>
    <property type="project" value="TreeGrafter"/>
</dbReference>
<dbReference type="GO" id="GO:0003735">
    <property type="term" value="F:structural constituent of ribosome"/>
    <property type="evidence" value="ECO:0007669"/>
    <property type="project" value="InterPro"/>
</dbReference>
<evidence type="ECO:0000256" key="6">
    <source>
        <dbReference type="SAM" id="MobiDB-lite"/>
    </source>
</evidence>
<evidence type="ECO:0000313" key="7">
    <source>
        <dbReference type="EMBL" id="OQA51969.1"/>
    </source>
</evidence>
<organism evidence="7">
    <name type="scientific">candidate division WS2 bacterium ADurb.Bin280</name>
    <dbReference type="NCBI Taxonomy" id="1852829"/>
    <lineage>
        <taxon>Bacteria</taxon>
        <taxon>candidate division WS2</taxon>
    </lineage>
</organism>
<evidence type="ECO:0000256" key="3">
    <source>
        <dbReference type="ARBA" id="ARBA00023274"/>
    </source>
</evidence>
<feature type="compositionally biased region" description="Basic and acidic residues" evidence="6">
    <location>
        <begin position="105"/>
        <end position="115"/>
    </location>
</feature>
<comment type="similarity">
    <text evidence="1">Belongs to the universal ribosomal protein uS9 family.</text>
</comment>
<keyword evidence="2 7" id="KW-0689">Ribosomal protein</keyword>
<dbReference type="InterPro" id="IPR020568">
    <property type="entry name" value="Ribosomal_Su5_D2-typ_SF"/>
</dbReference>
<proteinExistence type="inferred from homology"/>
<dbReference type="GO" id="GO:0006412">
    <property type="term" value="P:translation"/>
    <property type="evidence" value="ECO:0007669"/>
    <property type="project" value="InterPro"/>
</dbReference>
<dbReference type="Pfam" id="PF00380">
    <property type="entry name" value="Ribosomal_S9"/>
    <property type="match status" value="1"/>
</dbReference>
<dbReference type="GO" id="GO:0022627">
    <property type="term" value="C:cytosolic small ribosomal subunit"/>
    <property type="evidence" value="ECO:0007669"/>
    <property type="project" value="TreeGrafter"/>
</dbReference>
<gene>
    <name evidence="7" type="primary">rpsI</name>
    <name evidence="7" type="ORF">BWY43_00725</name>
</gene>
<keyword evidence="3" id="KW-0687">Ribonucleoprotein</keyword>
<reference evidence="7" key="1">
    <citation type="submission" date="2017-02" db="EMBL/GenBank/DDBJ databases">
        <title>Delving into the versatile metabolic prowess of the omnipresent phylum Bacteroidetes.</title>
        <authorList>
            <person name="Nobu M.K."/>
            <person name="Mei R."/>
            <person name="Narihiro T."/>
            <person name="Kuroda K."/>
            <person name="Liu W.-T."/>
        </authorList>
    </citation>
    <scope>NUCLEOTIDE SEQUENCE</scope>
    <source>
        <strain evidence="7">ADurb.Bin280</strain>
    </source>
</reference>
<feature type="region of interest" description="Disordered" evidence="6">
    <location>
        <begin position="105"/>
        <end position="130"/>
    </location>
</feature>
<dbReference type="EMBL" id="MWBO01000054">
    <property type="protein sequence ID" value="OQA51969.1"/>
    <property type="molecule type" value="Genomic_DNA"/>
</dbReference>
<dbReference type="Proteomes" id="UP000485367">
    <property type="component" value="Unassembled WGS sequence"/>
</dbReference>
<dbReference type="Gene3D" id="3.30.230.10">
    <property type="match status" value="1"/>
</dbReference>
<protein>
    <recommendedName>
        <fullName evidence="4">Small ribosomal subunit protein uS9</fullName>
    </recommendedName>
    <alternativeName>
        <fullName evidence="5">30S ribosomal protein S9</fullName>
    </alternativeName>
</protein>
<dbReference type="InterPro" id="IPR023035">
    <property type="entry name" value="Ribosomal_uS9_bac/plastid"/>
</dbReference>
<dbReference type="NCBIfam" id="NF001099">
    <property type="entry name" value="PRK00132.1"/>
    <property type="match status" value="1"/>
</dbReference>
<evidence type="ECO:0000256" key="2">
    <source>
        <dbReference type="ARBA" id="ARBA00022980"/>
    </source>
</evidence>
<evidence type="ECO:0000256" key="4">
    <source>
        <dbReference type="ARBA" id="ARBA00035259"/>
    </source>
</evidence>
<feature type="compositionally biased region" description="Basic residues" evidence="6">
    <location>
        <begin position="116"/>
        <end position="130"/>
    </location>
</feature>
<dbReference type="InterPro" id="IPR000754">
    <property type="entry name" value="Ribosomal_uS9"/>
</dbReference>
<sequence length="130" mass="14566">MKEQKYYFGTGRRKTSVAQVRIFKGSGKISIRKNDQFVEADADLTAKIAKPFEIVGVSSDYDTTVILSGGGVSSRVGSITLGIARALSKVSEDFEKMLKKEGLLTRDSREKERKKPGLKRARRAPQWQKR</sequence>
<evidence type="ECO:0000256" key="1">
    <source>
        <dbReference type="ARBA" id="ARBA00005251"/>
    </source>
</evidence>
<accession>A0A1V5SBQ8</accession>
<dbReference type="PANTHER" id="PTHR21569:SF1">
    <property type="entry name" value="SMALL RIBOSOMAL SUBUNIT PROTEIN US9M"/>
    <property type="match status" value="1"/>
</dbReference>
<comment type="caution">
    <text evidence="7">The sequence shown here is derived from an EMBL/GenBank/DDBJ whole genome shotgun (WGS) entry which is preliminary data.</text>
</comment>
<dbReference type="InterPro" id="IPR014721">
    <property type="entry name" value="Ribsml_uS5_D2-typ_fold_subgr"/>
</dbReference>
<dbReference type="AlphaFoldDB" id="A0A1V5SBQ8"/>
<dbReference type="SUPFAM" id="SSF54211">
    <property type="entry name" value="Ribosomal protein S5 domain 2-like"/>
    <property type="match status" value="1"/>
</dbReference>